<evidence type="ECO:0000313" key="2">
    <source>
        <dbReference type="Proteomes" id="UP001311915"/>
    </source>
</evidence>
<name>A0AAV9K0K7_9SOLN</name>
<dbReference type="Proteomes" id="UP001311915">
    <property type="component" value="Unassembled WGS sequence"/>
</dbReference>
<comment type="caution">
    <text evidence="1">The sequence shown here is derived from an EMBL/GenBank/DDBJ whole genome shotgun (WGS) entry which is preliminary data.</text>
</comment>
<reference evidence="1 2" key="1">
    <citation type="submission" date="2023-10" db="EMBL/GenBank/DDBJ databases">
        <title>Genome-Wide Identification Analysis in wild type Solanum Pinnatisectum Reveals Some Genes Defensing Phytophthora Infestans.</title>
        <authorList>
            <person name="Sun C."/>
        </authorList>
    </citation>
    <scope>NUCLEOTIDE SEQUENCE [LARGE SCALE GENOMIC DNA]</scope>
    <source>
        <strain evidence="1">LQN</strain>
        <tissue evidence="1">Leaf</tissue>
    </source>
</reference>
<keyword evidence="2" id="KW-1185">Reference proteome</keyword>
<accession>A0AAV9K0K7</accession>
<dbReference type="AlphaFoldDB" id="A0AAV9K0K7"/>
<proteinExistence type="predicted"/>
<evidence type="ECO:0000313" key="1">
    <source>
        <dbReference type="EMBL" id="KAK4706823.1"/>
    </source>
</evidence>
<organism evidence="1 2">
    <name type="scientific">Solanum pinnatisectum</name>
    <name type="common">tansyleaf nightshade</name>
    <dbReference type="NCBI Taxonomy" id="50273"/>
    <lineage>
        <taxon>Eukaryota</taxon>
        <taxon>Viridiplantae</taxon>
        <taxon>Streptophyta</taxon>
        <taxon>Embryophyta</taxon>
        <taxon>Tracheophyta</taxon>
        <taxon>Spermatophyta</taxon>
        <taxon>Magnoliopsida</taxon>
        <taxon>eudicotyledons</taxon>
        <taxon>Gunneridae</taxon>
        <taxon>Pentapetalae</taxon>
        <taxon>asterids</taxon>
        <taxon>lamiids</taxon>
        <taxon>Solanales</taxon>
        <taxon>Solanaceae</taxon>
        <taxon>Solanoideae</taxon>
        <taxon>Solaneae</taxon>
        <taxon>Solanum</taxon>
    </lineage>
</organism>
<sequence length="266" mass="30129">MENDELNNSPLPPHQMEEQFDEIAPRHDRTLRYYARLDHFEGESSTIQNSCQFMGDASEDPHTHLIDFLELVETCKYNGATIDVIMLRIFPFSLKGETDTESIYQAWKILCAMLRKCPHRGMSNSDILNVIDATSGGSIMSKTTAEVIQLLNEISENSVQWLSNRLIIKKVGEVNQAEVLNSLTQQITTLTQKFETFQVSSQSLPQLKNVESHHSAIRNLEIQVSQIATLVSGQIQDALPSNTERILRNISKLSLCTKVKILMIHM</sequence>
<gene>
    <name evidence="1" type="ORF">R3W88_033619</name>
</gene>
<protein>
    <submittedName>
        <fullName evidence="1">Uncharacterized protein</fullName>
    </submittedName>
</protein>
<dbReference type="EMBL" id="JAWPEI010000044">
    <property type="protein sequence ID" value="KAK4706823.1"/>
    <property type="molecule type" value="Genomic_DNA"/>
</dbReference>